<evidence type="ECO:0000313" key="2">
    <source>
        <dbReference type="WBParaSite" id="RSKR_0000895800.1"/>
    </source>
</evidence>
<dbReference type="Proteomes" id="UP000095286">
    <property type="component" value="Unplaced"/>
</dbReference>
<accession>A0AC35U9H0</accession>
<name>A0AC35U9H0_9BILA</name>
<organism evidence="1 2">
    <name type="scientific">Rhabditophanes sp. KR3021</name>
    <dbReference type="NCBI Taxonomy" id="114890"/>
    <lineage>
        <taxon>Eukaryota</taxon>
        <taxon>Metazoa</taxon>
        <taxon>Ecdysozoa</taxon>
        <taxon>Nematoda</taxon>
        <taxon>Chromadorea</taxon>
        <taxon>Rhabditida</taxon>
        <taxon>Tylenchina</taxon>
        <taxon>Panagrolaimomorpha</taxon>
        <taxon>Strongyloidoidea</taxon>
        <taxon>Alloionematidae</taxon>
        <taxon>Rhabditophanes</taxon>
    </lineage>
</organism>
<protein>
    <submittedName>
        <fullName evidence="2">ANK_REP_REGION domain-containing protein</fullName>
    </submittedName>
</protein>
<proteinExistence type="predicted"/>
<reference evidence="2" key="1">
    <citation type="submission" date="2016-11" db="UniProtKB">
        <authorList>
            <consortium name="WormBaseParasite"/>
        </authorList>
    </citation>
    <scope>IDENTIFICATION</scope>
    <source>
        <strain evidence="2">KR3021</strain>
    </source>
</reference>
<evidence type="ECO:0000313" key="1">
    <source>
        <dbReference type="Proteomes" id="UP000095286"/>
    </source>
</evidence>
<sequence>MSRSEGPPKPLPKPGRVQVFKATKSYIAKNEQELSISEGQIVFAPDSTVKKDYVSATVDGIKGLIPRDILTSENVEMVKFPLNEAAKRGNLQFFQNCLDNGVSPNALDKSGSTPLYWASHSGNYEIVKLLLARGNVDLNNRNKLGDTCLHACVWKNHGDIVEMLVEAGADVHIKNNDNLKPIDLAKDQQIAAFLLLFMNKKAEKAEIDEVASSDEDC</sequence>
<dbReference type="WBParaSite" id="RSKR_0000895800.1">
    <property type="protein sequence ID" value="RSKR_0000895800.1"/>
    <property type="gene ID" value="RSKR_0000895800"/>
</dbReference>